<evidence type="ECO:0000313" key="5">
    <source>
        <dbReference type="Proteomes" id="UP000664332"/>
    </source>
</evidence>
<organism evidence="4 5">
    <name type="scientific">Corynebacterium mendelii</name>
    <dbReference type="NCBI Taxonomy" id="2765362"/>
    <lineage>
        <taxon>Bacteria</taxon>
        <taxon>Bacillati</taxon>
        <taxon>Actinomycetota</taxon>
        <taxon>Actinomycetes</taxon>
        <taxon>Mycobacteriales</taxon>
        <taxon>Corynebacteriaceae</taxon>
        <taxon>Corynebacterium</taxon>
    </lineage>
</organism>
<evidence type="ECO:0000256" key="1">
    <source>
        <dbReference type="ARBA" id="ARBA00006484"/>
    </source>
</evidence>
<name>A0A939E0Y5_9CORY</name>
<comment type="caution">
    <text evidence="4">The sequence shown here is derived from an EMBL/GenBank/DDBJ whole genome shotgun (WGS) entry which is preliminary data.</text>
</comment>
<dbReference type="PANTHER" id="PTHR42901">
    <property type="entry name" value="ALCOHOL DEHYDROGENASE"/>
    <property type="match status" value="1"/>
</dbReference>
<dbReference type="InterPro" id="IPR036291">
    <property type="entry name" value="NAD(P)-bd_dom_sf"/>
</dbReference>
<sequence length="247" mass="25668">MTEINPCPSSRPGEGKTALVTGASAGIGEATARALAADGWHVICAARRAGKVKKIAADIGGTAAVVDVTDPDSVAVLAEAIDSLDLLVNNAGGALGLDHVADGLVEDWRVMYETNVIGTLQVTQALVDKLIAANGLVVTMCSIAGHHPYRGGGGYNAAKHGQSALNKCLRIETAGTTLRVTEINPGRVHTDFSVNRFKGDRDKAAKVYENNISLTAGDVAEAVRWVASLPAHVNIDTIQLTPTDQVV</sequence>
<dbReference type="RefSeq" id="WP_207278903.1">
    <property type="nucleotide sequence ID" value="NZ_JAFLEQ010000012.1"/>
</dbReference>
<accession>A0A939E0Y5</accession>
<dbReference type="Gene3D" id="3.40.50.720">
    <property type="entry name" value="NAD(P)-binding Rossmann-like Domain"/>
    <property type="match status" value="1"/>
</dbReference>
<keyword evidence="2" id="KW-0560">Oxidoreductase</keyword>
<dbReference type="AlphaFoldDB" id="A0A939E0Y5"/>
<dbReference type="FunFam" id="3.40.50.720:FF:000047">
    <property type="entry name" value="NADP-dependent L-serine/L-allo-threonine dehydrogenase"/>
    <property type="match status" value="1"/>
</dbReference>
<evidence type="ECO:0000256" key="3">
    <source>
        <dbReference type="RuleBase" id="RU000363"/>
    </source>
</evidence>
<comment type="similarity">
    <text evidence="1 3">Belongs to the short-chain dehydrogenases/reductases (SDR) family.</text>
</comment>
<evidence type="ECO:0000256" key="2">
    <source>
        <dbReference type="ARBA" id="ARBA00023002"/>
    </source>
</evidence>
<dbReference type="PANTHER" id="PTHR42901:SF1">
    <property type="entry name" value="ALCOHOL DEHYDROGENASE"/>
    <property type="match status" value="1"/>
</dbReference>
<dbReference type="PRINTS" id="PR00081">
    <property type="entry name" value="GDHRDH"/>
</dbReference>
<dbReference type="SUPFAM" id="SSF51735">
    <property type="entry name" value="NAD(P)-binding Rossmann-fold domains"/>
    <property type="match status" value="1"/>
</dbReference>
<dbReference type="Pfam" id="PF00106">
    <property type="entry name" value="adh_short"/>
    <property type="match status" value="1"/>
</dbReference>
<evidence type="ECO:0000313" key="4">
    <source>
        <dbReference type="EMBL" id="MBN9644414.1"/>
    </source>
</evidence>
<protein>
    <submittedName>
        <fullName evidence="4">SDR family NAD(P)-dependent oxidoreductase</fullName>
    </submittedName>
</protein>
<keyword evidence="5" id="KW-1185">Reference proteome</keyword>
<proteinExistence type="inferred from homology"/>
<dbReference type="InterPro" id="IPR002347">
    <property type="entry name" value="SDR_fam"/>
</dbReference>
<reference evidence="4" key="1">
    <citation type="submission" date="2021-03" db="EMBL/GenBank/DDBJ databases">
        <authorList>
            <person name="Sun Q."/>
        </authorList>
    </citation>
    <scope>NUCLEOTIDE SEQUENCE</scope>
    <source>
        <strain evidence="4">CCM 8862</strain>
    </source>
</reference>
<dbReference type="EMBL" id="JAFLEQ010000012">
    <property type="protein sequence ID" value="MBN9644414.1"/>
    <property type="molecule type" value="Genomic_DNA"/>
</dbReference>
<dbReference type="PRINTS" id="PR00080">
    <property type="entry name" value="SDRFAMILY"/>
</dbReference>
<dbReference type="Proteomes" id="UP000664332">
    <property type="component" value="Unassembled WGS sequence"/>
</dbReference>
<gene>
    <name evidence="4" type="ORF">JZY06_07290</name>
</gene>
<dbReference type="GO" id="GO:0016616">
    <property type="term" value="F:oxidoreductase activity, acting on the CH-OH group of donors, NAD or NADP as acceptor"/>
    <property type="evidence" value="ECO:0007669"/>
    <property type="project" value="UniProtKB-ARBA"/>
</dbReference>